<reference evidence="4" key="1">
    <citation type="submission" date="2017-10" db="EMBL/GenBank/DDBJ databases">
        <title>Transcriptome Assembly of Sugarcane Aphid Adults.</title>
        <authorList>
            <person name="Scully E.D."/>
            <person name="Palmer N.A."/>
            <person name="Geib S.M."/>
            <person name="Sarath G."/>
            <person name="Sattler S.E."/>
        </authorList>
    </citation>
    <scope>NUCLEOTIDE SEQUENCE</scope>
    <source>
        <tissue evidence="4">Whole body</tissue>
    </source>
</reference>
<keyword evidence="1" id="KW-0479">Metal-binding</keyword>
<dbReference type="PROSITE" id="PS50157">
    <property type="entry name" value="ZINC_FINGER_C2H2_2"/>
    <property type="match status" value="2"/>
</dbReference>
<accession>A0A2H8TNK9</accession>
<dbReference type="EMBL" id="GFXV01003920">
    <property type="protein sequence ID" value="MBW15725.1"/>
    <property type="molecule type" value="Transcribed_RNA"/>
</dbReference>
<evidence type="ECO:0000313" key="4">
    <source>
        <dbReference type="EMBL" id="MBW15725.1"/>
    </source>
</evidence>
<dbReference type="OrthoDB" id="10004641at2759"/>
<feature type="transmembrane region" description="Helical" evidence="2">
    <location>
        <begin position="6"/>
        <end position="25"/>
    </location>
</feature>
<keyword evidence="2" id="KW-0472">Membrane</keyword>
<dbReference type="SUPFAM" id="SSF57667">
    <property type="entry name" value="beta-beta-alpha zinc fingers"/>
    <property type="match status" value="1"/>
</dbReference>
<feature type="domain" description="C2H2-type" evidence="3">
    <location>
        <begin position="75"/>
        <end position="98"/>
    </location>
</feature>
<proteinExistence type="predicted"/>
<keyword evidence="1" id="KW-0862">Zinc</keyword>
<keyword evidence="2" id="KW-1133">Transmembrane helix</keyword>
<dbReference type="SMART" id="SM00355">
    <property type="entry name" value="ZnF_C2H2"/>
    <property type="match status" value="2"/>
</dbReference>
<dbReference type="Gene3D" id="3.30.160.60">
    <property type="entry name" value="Classic Zinc Finger"/>
    <property type="match status" value="1"/>
</dbReference>
<dbReference type="PROSITE" id="PS00028">
    <property type="entry name" value="ZINC_FINGER_C2H2_1"/>
    <property type="match status" value="1"/>
</dbReference>
<name>A0A2H8TNK9_9HEMI</name>
<dbReference type="GO" id="GO:0008270">
    <property type="term" value="F:zinc ion binding"/>
    <property type="evidence" value="ECO:0007669"/>
    <property type="project" value="UniProtKB-KW"/>
</dbReference>
<keyword evidence="2" id="KW-0812">Transmembrane</keyword>
<dbReference type="InterPro" id="IPR036236">
    <property type="entry name" value="Znf_C2H2_sf"/>
</dbReference>
<evidence type="ECO:0000256" key="1">
    <source>
        <dbReference type="PROSITE-ProRule" id="PRU00042"/>
    </source>
</evidence>
<organism evidence="4">
    <name type="scientific">Melanaphis sacchari</name>
    <dbReference type="NCBI Taxonomy" id="742174"/>
    <lineage>
        <taxon>Eukaryota</taxon>
        <taxon>Metazoa</taxon>
        <taxon>Ecdysozoa</taxon>
        <taxon>Arthropoda</taxon>
        <taxon>Hexapoda</taxon>
        <taxon>Insecta</taxon>
        <taxon>Pterygota</taxon>
        <taxon>Neoptera</taxon>
        <taxon>Paraneoptera</taxon>
        <taxon>Hemiptera</taxon>
        <taxon>Sternorrhyncha</taxon>
        <taxon>Aphidomorpha</taxon>
        <taxon>Aphidoidea</taxon>
        <taxon>Aphididae</taxon>
        <taxon>Aphidini</taxon>
        <taxon>Melanaphis</taxon>
    </lineage>
</organism>
<dbReference type="AlphaFoldDB" id="A0A2H8TNK9"/>
<evidence type="ECO:0000256" key="2">
    <source>
        <dbReference type="SAM" id="Phobius"/>
    </source>
</evidence>
<keyword evidence="1" id="KW-0863">Zinc-finger</keyword>
<protein>
    <submittedName>
        <fullName evidence="4">Gastrula zinc finger protein 5-1</fullName>
    </submittedName>
</protein>
<gene>
    <name evidence="4" type="primary">ZG5</name>
</gene>
<sequence length="111" mass="13143">MVYSLILFHINLLTIYFYFAVKPLLFNPKSGRMNKYPGPSSDGLFYCTNQCGKKYKSKQAISVHMRYECGVKPKFYCQECNKYFKQPVSFKAHQMNVHKYVVEYTQFKCSM</sequence>
<feature type="domain" description="C2H2-type" evidence="3">
    <location>
        <begin position="45"/>
        <end position="73"/>
    </location>
</feature>
<evidence type="ECO:0000259" key="3">
    <source>
        <dbReference type="PROSITE" id="PS50157"/>
    </source>
</evidence>
<dbReference type="InterPro" id="IPR013087">
    <property type="entry name" value="Znf_C2H2_type"/>
</dbReference>
<dbReference type="Pfam" id="PF00096">
    <property type="entry name" value="zf-C2H2"/>
    <property type="match status" value="2"/>
</dbReference>